<dbReference type="PANTHER" id="PTHR10344:SF1">
    <property type="entry name" value="THYMIDYLATE KINASE"/>
    <property type="match status" value="1"/>
</dbReference>
<dbReference type="FunFam" id="3.40.50.300:FF:000679">
    <property type="entry name" value="Thymidylate kinase"/>
    <property type="match status" value="1"/>
</dbReference>
<dbReference type="Proteomes" id="UP000708148">
    <property type="component" value="Unassembled WGS sequence"/>
</dbReference>
<evidence type="ECO:0000256" key="6">
    <source>
        <dbReference type="ARBA" id="ARBA00022727"/>
    </source>
</evidence>
<keyword evidence="9" id="KW-0067">ATP-binding</keyword>
<dbReference type="GO" id="GO:0005739">
    <property type="term" value="C:mitochondrion"/>
    <property type="evidence" value="ECO:0007669"/>
    <property type="project" value="TreeGrafter"/>
</dbReference>
<proteinExistence type="inferred from homology"/>
<dbReference type="EMBL" id="CAJHUC010000774">
    <property type="protein sequence ID" value="CAD7698164.1"/>
    <property type="molecule type" value="Genomic_DNA"/>
</dbReference>
<evidence type="ECO:0000313" key="13">
    <source>
        <dbReference type="EMBL" id="CAD7698164.1"/>
    </source>
</evidence>
<dbReference type="InterPro" id="IPR018094">
    <property type="entry name" value="Thymidylate_kinase"/>
</dbReference>
<dbReference type="GO" id="GO:0006233">
    <property type="term" value="P:dTDP biosynthetic process"/>
    <property type="evidence" value="ECO:0007669"/>
    <property type="project" value="InterPro"/>
</dbReference>
<dbReference type="NCBIfam" id="TIGR00041">
    <property type="entry name" value="DTMP_kinase"/>
    <property type="match status" value="1"/>
</dbReference>
<comment type="pathway">
    <text evidence="1">Pyrimidine metabolism; dTTP biosynthesis.</text>
</comment>
<evidence type="ECO:0000256" key="7">
    <source>
        <dbReference type="ARBA" id="ARBA00022741"/>
    </source>
</evidence>
<dbReference type="OrthoDB" id="425602at2759"/>
<comment type="caution">
    <text evidence="13">The sequence shown here is derived from an EMBL/GenBank/DDBJ whole genome shotgun (WGS) entry which is preliminary data.</text>
</comment>
<sequence>MAAPSRASALARVLLLAFHPLNLGAAHRPQPRPSPGIRRCASKPRGGKRRAKAMAGAGNEGRGAFIVFEGCDRSGKTTQSKKLVAALREKGVDAEWWRFPDRTTGVGRLIDSYLAGKQDTEDDVIHLLFAANRLEKKQELMSKLEGGTTVVLDRYAQSGAAFTMAKATPGLDLAWCMGVEGSRLPAPDVVYFLKAPVEMAAERGGFGDERYEVLEFQRKVADCYMNLSKMEGWRELDATQTIDALHLEICKDAMKVVEACKAGRPIDLLWATGRQGGASDTETGKQRKRSPKRPRAESEREEKENKN</sequence>
<dbReference type="SUPFAM" id="SSF52540">
    <property type="entry name" value="P-loop containing nucleoside triphosphate hydrolases"/>
    <property type="match status" value="1"/>
</dbReference>
<feature type="region of interest" description="Disordered" evidence="10">
    <location>
        <begin position="24"/>
        <end position="57"/>
    </location>
</feature>
<dbReference type="HAMAP" id="MF_00165">
    <property type="entry name" value="Thymidylate_kinase"/>
    <property type="match status" value="1"/>
</dbReference>
<feature type="compositionally biased region" description="Basic residues" evidence="10">
    <location>
        <begin position="40"/>
        <end position="52"/>
    </location>
</feature>
<evidence type="ECO:0000256" key="4">
    <source>
        <dbReference type="ARBA" id="ARBA00017144"/>
    </source>
</evidence>
<dbReference type="GO" id="GO:0006227">
    <property type="term" value="P:dUDP biosynthetic process"/>
    <property type="evidence" value="ECO:0007669"/>
    <property type="project" value="TreeGrafter"/>
</dbReference>
<dbReference type="PANTHER" id="PTHR10344">
    <property type="entry name" value="THYMIDYLATE KINASE"/>
    <property type="match status" value="1"/>
</dbReference>
<dbReference type="GO" id="GO:0004550">
    <property type="term" value="F:nucleoside diphosphate kinase activity"/>
    <property type="evidence" value="ECO:0007669"/>
    <property type="project" value="TreeGrafter"/>
</dbReference>
<feature type="signal peptide" evidence="11">
    <location>
        <begin position="1"/>
        <end position="26"/>
    </location>
</feature>
<dbReference type="GO" id="GO:0005524">
    <property type="term" value="F:ATP binding"/>
    <property type="evidence" value="ECO:0007669"/>
    <property type="project" value="UniProtKB-KW"/>
</dbReference>
<dbReference type="GO" id="GO:0006235">
    <property type="term" value="P:dTTP biosynthetic process"/>
    <property type="evidence" value="ECO:0007669"/>
    <property type="project" value="TreeGrafter"/>
</dbReference>
<reference evidence="13" key="1">
    <citation type="submission" date="2020-12" db="EMBL/GenBank/DDBJ databases">
        <authorList>
            <person name="Iha C."/>
        </authorList>
    </citation>
    <scope>NUCLEOTIDE SEQUENCE</scope>
</reference>
<dbReference type="Pfam" id="PF02223">
    <property type="entry name" value="Thymidylate_kin"/>
    <property type="match status" value="1"/>
</dbReference>
<dbReference type="InterPro" id="IPR027417">
    <property type="entry name" value="P-loop_NTPase"/>
</dbReference>
<keyword evidence="5" id="KW-0808">Transferase</keyword>
<feature type="domain" description="Thymidylate kinase-like" evidence="12">
    <location>
        <begin position="68"/>
        <end position="249"/>
    </location>
</feature>
<keyword evidence="6" id="KW-0545">Nucleotide biosynthesis</keyword>
<keyword evidence="7" id="KW-0547">Nucleotide-binding</keyword>
<comment type="similarity">
    <text evidence="2">Belongs to the thymidylate kinase family.</text>
</comment>
<dbReference type="CDD" id="cd01672">
    <property type="entry name" value="TMPK"/>
    <property type="match status" value="1"/>
</dbReference>
<evidence type="ECO:0000256" key="9">
    <source>
        <dbReference type="ARBA" id="ARBA00022840"/>
    </source>
</evidence>
<dbReference type="Gene3D" id="3.40.50.300">
    <property type="entry name" value="P-loop containing nucleotide triphosphate hydrolases"/>
    <property type="match status" value="1"/>
</dbReference>
<dbReference type="InterPro" id="IPR039430">
    <property type="entry name" value="Thymidylate_kin-like_dom"/>
</dbReference>
<organism evidence="13 14">
    <name type="scientific">Ostreobium quekettii</name>
    <dbReference type="NCBI Taxonomy" id="121088"/>
    <lineage>
        <taxon>Eukaryota</taxon>
        <taxon>Viridiplantae</taxon>
        <taxon>Chlorophyta</taxon>
        <taxon>core chlorophytes</taxon>
        <taxon>Ulvophyceae</taxon>
        <taxon>TCBD clade</taxon>
        <taxon>Bryopsidales</taxon>
        <taxon>Ostreobineae</taxon>
        <taxon>Ostreobiaceae</taxon>
        <taxon>Ostreobium</taxon>
    </lineage>
</organism>
<dbReference type="AlphaFoldDB" id="A0A8S1IT60"/>
<evidence type="ECO:0000256" key="11">
    <source>
        <dbReference type="SAM" id="SignalP"/>
    </source>
</evidence>
<protein>
    <recommendedName>
        <fullName evidence="4">Thymidylate kinase</fullName>
        <ecNumber evidence="3">2.7.4.9</ecNumber>
    </recommendedName>
</protein>
<evidence type="ECO:0000313" key="14">
    <source>
        <dbReference type="Proteomes" id="UP000708148"/>
    </source>
</evidence>
<evidence type="ECO:0000256" key="8">
    <source>
        <dbReference type="ARBA" id="ARBA00022777"/>
    </source>
</evidence>
<evidence type="ECO:0000256" key="10">
    <source>
        <dbReference type="SAM" id="MobiDB-lite"/>
    </source>
</evidence>
<keyword evidence="8" id="KW-0418">Kinase</keyword>
<dbReference type="GO" id="GO:0005634">
    <property type="term" value="C:nucleus"/>
    <property type="evidence" value="ECO:0007669"/>
    <property type="project" value="TreeGrafter"/>
</dbReference>
<keyword evidence="11" id="KW-0732">Signal</keyword>
<name>A0A8S1IT60_9CHLO</name>
<dbReference type="GO" id="GO:0005829">
    <property type="term" value="C:cytosol"/>
    <property type="evidence" value="ECO:0007669"/>
    <property type="project" value="TreeGrafter"/>
</dbReference>
<evidence type="ECO:0000259" key="12">
    <source>
        <dbReference type="Pfam" id="PF02223"/>
    </source>
</evidence>
<keyword evidence="14" id="KW-1185">Reference proteome</keyword>
<gene>
    <name evidence="13" type="ORF">OSTQU699_LOCUS3525</name>
</gene>
<feature type="region of interest" description="Disordered" evidence="10">
    <location>
        <begin position="272"/>
        <end position="307"/>
    </location>
</feature>
<evidence type="ECO:0000256" key="3">
    <source>
        <dbReference type="ARBA" id="ARBA00012980"/>
    </source>
</evidence>
<feature type="chain" id="PRO_5035745800" description="Thymidylate kinase" evidence="11">
    <location>
        <begin position="27"/>
        <end position="307"/>
    </location>
</feature>
<evidence type="ECO:0000256" key="1">
    <source>
        <dbReference type="ARBA" id="ARBA00004992"/>
    </source>
</evidence>
<dbReference type="GO" id="GO:0004798">
    <property type="term" value="F:dTMP kinase activity"/>
    <property type="evidence" value="ECO:0007669"/>
    <property type="project" value="UniProtKB-EC"/>
</dbReference>
<evidence type="ECO:0000256" key="5">
    <source>
        <dbReference type="ARBA" id="ARBA00022679"/>
    </source>
</evidence>
<feature type="compositionally biased region" description="Basic and acidic residues" evidence="10">
    <location>
        <begin position="294"/>
        <end position="307"/>
    </location>
</feature>
<accession>A0A8S1IT60</accession>
<dbReference type="EC" id="2.7.4.9" evidence="3"/>
<evidence type="ECO:0000256" key="2">
    <source>
        <dbReference type="ARBA" id="ARBA00009776"/>
    </source>
</evidence>